<keyword evidence="5" id="KW-0067">ATP-binding</keyword>
<proteinExistence type="inferred from homology"/>
<keyword evidence="3" id="KW-0547">Nucleotide-binding</keyword>
<evidence type="ECO:0000313" key="10">
    <source>
        <dbReference type="EMBL" id="MFC7359034.1"/>
    </source>
</evidence>
<evidence type="ECO:0000256" key="4">
    <source>
        <dbReference type="ARBA" id="ARBA00022777"/>
    </source>
</evidence>
<evidence type="ECO:0000256" key="5">
    <source>
        <dbReference type="ARBA" id="ARBA00022840"/>
    </source>
</evidence>
<dbReference type="InterPro" id="IPR018485">
    <property type="entry name" value="FGGY_C"/>
</dbReference>
<dbReference type="PANTHER" id="PTHR10196">
    <property type="entry name" value="SUGAR KINASE"/>
    <property type="match status" value="1"/>
</dbReference>
<evidence type="ECO:0000259" key="9">
    <source>
        <dbReference type="Pfam" id="PF02782"/>
    </source>
</evidence>
<evidence type="ECO:0000256" key="3">
    <source>
        <dbReference type="ARBA" id="ARBA00022741"/>
    </source>
</evidence>
<evidence type="ECO:0000256" key="7">
    <source>
        <dbReference type="ARBA" id="ARBA00023308"/>
    </source>
</evidence>
<feature type="domain" description="Carbohydrate kinase FGGY C-terminal" evidence="9">
    <location>
        <begin position="263"/>
        <end position="451"/>
    </location>
</feature>
<reference evidence="11" key="1">
    <citation type="journal article" date="2019" name="Int. J. Syst. Evol. Microbiol.">
        <title>The Global Catalogue of Microorganisms (GCM) 10K type strain sequencing project: providing services to taxonomists for standard genome sequencing and annotation.</title>
        <authorList>
            <consortium name="The Broad Institute Genomics Platform"/>
            <consortium name="The Broad Institute Genome Sequencing Center for Infectious Disease"/>
            <person name="Wu L."/>
            <person name="Ma J."/>
        </authorList>
    </citation>
    <scope>NUCLEOTIDE SEQUENCE [LARGE SCALE GENOMIC DNA]</scope>
    <source>
        <strain evidence="11">FCH27</strain>
    </source>
</reference>
<evidence type="ECO:0000256" key="6">
    <source>
        <dbReference type="ARBA" id="ARBA00023157"/>
    </source>
</evidence>
<gene>
    <name evidence="10" type="ORF">ACFQO6_02045</name>
</gene>
<dbReference type="GO" id="GO:0016740">
    <property type="term" value="F:transferase activity"/>
    <property type="evidence" value="ECO:0007669"/>
    <property type="project" value="UniProtKB-KW"/>
</dbReference>
<dbReference type="Gene3D" id="3.30.420.40">
    <property type="match status" value="2"/>
</dbReference>
<keyword evidence="4" id="KW-0418">Kinase</keyword>
<evidence type="ECO:0000313" key="11">
    <source>
        <dbReference type="Proteomes" id="UP001596524"/>
    </source>
</evidence>
<dbReference type="EC" id="2.7.1.-" evidence="10"/>
<dbReference type="InterPro" id="IPR043129">
    <property type="entry name" value="ATPase_NBD"/>
</dbReference>
<keyword evidence="11" id="KW-1185">Reference proteome</keyword>
<evidence type="ECO:0000259" key="8">
    <source>
        <dbReference type="Pfam" id="PF00370"/>
    </source>
</evidence>
<name>A0ABW2MXW1_9ACTN</name>
<keyword evidence="2 10" id="KW-0808">Transferase</keyword>
<keyword evidence="6" id="KW-1015">Disulfide bond</keyword>
<dbReference type="Pfam" id="PF02782">
    <property type="entry name" value="FGGY_C"/>
    <property type="match status" value="1"/>
</dbReference>
<dbReference type="RefSeq" id="WP_255890192.1">
    <property type="nucleotide sequence ID" value="NZ_JAFMZM010000003.1"/>
</dbReference>
<dbReference type="InterPro" id="IPR018484">
    <property type="entry name" value="FGGY_N"/>
</dbReference>
<dbReference type="InterPro" id="IPR013449">
    <property type="entry name" value="Rhamnulokinase"/>
</dbReference>
<evidence type="ECO:0000256" key="2">
    <source>
        <dbReference type="ARBA" id="ARBA00022679"/>
    </source>
</evidence>
<sequence length="486" mass="51399">MRAQRASKPPVAVAAVDLGASSGRVMVGEVGPDVLRLHAAARFGNEPIRTTDGLHWDVHELHRQTLAGLAAARRLAADTAAGRLASVGIDSWAVDYGLLRDGRLLGHPFHYRDEVRSDRGPLLVHDVLPPEELYARNGLQFLPFNTLFQLAADPLHADADRLLLVPDLMAYWLTGVEAAERTNASTTGLLDVRTREWDDEVIARLGIARSLLADLVDPGTTVGTLLPEVGEAVGAPGLPVVAVGSHDTASAVVGVPFERAEAAYVSLGTWGLVGLELHEPVLTEESRLANFTHEGGVDGTTRFLTNVMGTWLLSESLRAWGRDDLPALLAAAGDVTGPVPVVDVQDPRFVPPGDMPARIAAWCAEHDVAAPSDAAGIVRCIVESLAAAYAEALTTASRLARKRVEVVHVVGGGSQNTLLCQAIADGTGLPVVAGPVEATALGNVLVQARAAGAVRGGLGDLRALIARTQHLRRYEPHARAWKDVEA</sequence>
<evidence type="ECO:0000256" key="1">
    <source>
        <dbReference type="ARBA" id="ARBA00009156"/>
    </source>
</evidence>
<dbReference type="SUPFAM" id="SSF53067">
    <property type="entry name" value="Actin-like ATPase domain"/>
    <property type="match status" value="2"/>
</dbReference>
<accession>A0ABW2MXW1</accession>
<dbReference type="PANTHER" id="PTHR10196:SF93">
    <property type="entry name" value="L-RHAMNULOKINASE"/>
    <property type="match status" value="1"/>
</dbReference>
<protein>
    <submittedName>
        <fullName evidence="10">Rhamnulokinase family protein</fullName>
        <ecNumber evidence="10">2.7.1.-</ecNumber>
    </submittedName>
</protein>
<comment type="similarity">
    <text evidence="1">Belongs to the FGGY kinase family.</text>
</comment>
<organism evidence="10 11">
    <name type="scientific">Nocardioides astragali</name>
    <dbReference type="NCBI Taxonomy" id="1776736"/>
    <lineage>
        <taxon>Bacteria</taxon>
        <taxon>Bacillati</taxon>
        <taxon>Actinomycetota</taxon>
        <taxon>Actinomycetes</taxon>
        <taxon>Propionibacteriales</taxon>
        <taxon>Nocardioidaceae</taxon>
        <taxon>Nocardioides</taxon>
    </lineage>
</organism>
<dbReference type="Pfam" id="PF00370">
    <property type="entry name" value="FGGY_N"/>
    <property type="match status" value="1"/>
</dbReference>
<dbReference type="Proteomes" id="UP001596524">
    <property type="component" value="Unassembled WGS sequence"/>
</dbReference>
<keyword evidence="7" id="KW-0684">Rhamnose metabolism</keyword>
<feature type="domain" description="Carbohydrate kinase FGGY N-terminal" evidence="8">
    <location>
        <begin position="130"/>
        <end position="254"/>
    </location>
</feature>
<comment type="caution">
    <text evidence="10">The sequence shown here is derived from an EMBL/GenBank/DDBJ whole genome shotgun (WGS) entry which is preliminary data.</text>
</comment>
<dbReference type="CDD" id="cd07771">
    <property type="entry name" value="ASKHA_NBD_FGGY_RhaB-like"/>
    <property type="match status" value="1"/>
</dbReference>
<dbReference type="EMBL" id="JBHTCH010000001">
    <property type="protein sequence ID" value="MFC7359034.1"/>
    <property type="molecule type" value="Genomic_DNA"/>
</dbReference>